<dbReference type="RefSeq" id="WP_330198616.1">
    <property type="nucleotide sequence ID" value="NZ_JAZDRP010000003.1"/>
</dbReference>
<feature type="signal peptide" evidence="1">
    <location>
        <begin position="1"/>
        <end position="21"/>
    </location>
</feature>
<gene>
    <name evidence="2" type="ORF">V0U79_06230</name>
</gene>
<evidence type="ECO:0000313" key="2">
    <source>
        <dbReference type="EMBL" id="MEE2525957.1"/>
    </source>
</evidence>
<accession>A0ABU7LPY5</accession>
<evidence type="ECO:0000256" key="1">
    <source>
        <dbReference type="SAM" id="SignalP"/>
    </source>
</evidence>
<keyword evidence="1" id="KW-0732">Signal</keyword>
<sequence length="182" mass="20409">MKQLVAASLLVAGLTGLPAAAQDASSPPSCETMDHRSDFDFWIGEWNVYAPNGQLAGHNSIRLSQGDCLIEEHWSGAGGTSGFSMNFYDPLIGQWRQVWMSSGAYIDYTGGLNEDGAMFLEGEIYYHQNGTRFPFRGLWTPNDDGSVTQHFTQYDPEHDRWNDWFTGRYVRQENDPNTPSGE</sequence>
<organism evidence="2 3">
    <name type="scientific">Hyphobacterium lacteum</name>
    <dbReference type="NCBI Taxonomy" id="3116575"/>
    <lineage>
        <taxon>Bacteria</taxon>
        <taxon>Pseudomonadati</taxon>
        <taxon>Pseudomonadota</taxon>
        <taxon>Alphaproteobacteria</taxon>
        <taxon>Maricaulales</taxon>
        <taxon>Maricaulaceae</taxon>
        <taxon>Hyphobacterium</taxon>
    </lineage>
</organism>
<reference evidence="2 3" key="1">
    <citation type="submission" date="2024-01" db="EMBL/GenBank/DDBJ databases">
        <title>Hyphobacterium bacterium isolated from marine sediment.</title>
        <authorList>
            <person name="Zhao S."/>
        </authorList>
    </citation>
    <scope>NUCLEOTIDE SEQUENCE [LARGE SCALE GENOMIC DNA]</scope>
    <source>
        <strain evidence="3">HN65</strain>
    </source>
</reference>
<comment type="caution">
    <text evidence="2">The sequence shown here is derived from an EMBL/GenBank/DDBJ whole genome shotgun (WGS) entry which is preliminary data.</text>
</comment>
<name>A0ABU7LPY5_9PROT</name>
<evidence type="ECO:0008006" key="4">
    <source>
        <dbReference type="Google" id="ProtNLM"/>
    </source>
</evidence>
<protein>
    <recommendedName>
        <fullName evidence="4">DUF1579 domain-containing protein</fullName>
    </recommendedName>
</protein>
<feature type="chain" id="PRO_5047220724" description="DUF1579 domain-containing protein" evidence="1">
    <location>
        <begin position="22"/>
        <end position="182"/>
    </location>
</feature>
<dbReference type="EMBL" id="JAZDRP010000003">
    <property type="protein sequence ID" value="MEE2525957.1"/>
    <property type="molecule type" value="Genomic_DNA"/>
</dbReference>
<proteinExistence type="predicted"/>
<keyword evidence="3" id="KW-1185">Reference proteome</keyword>
<evidence type="ECO:0000313" key="3">
    <source>
        <dbReference type="Proteomes" id="UP001354971"/>
    </source>
</evidence>
<dbReference type="Proteomes" id="UP001354971">
    <property type="component" value="Unassembled WGS sequence"/>
</dbReference>